<reference evidence="3 4" key="1">
    <citation type="submission" date="2021-04" db="EMBL/GenBank/DDBJ databases">
        <authorList>
            <person name="Bliznina A."/>
        </authorList>
    </citation>
    <scope>NUCLEOTIDE SEQUENCE [LARGE SCALE GENOMIC DNA]</scope>
</reference>
<feature type="compositionally biased region" description="Low complexity" evidence="1">
    <location>
        <begin position="273"/>
        <end position="297"/>
    </location>
</feature>
<evidence type="ECO:0000256" key="2">
    <source>
        <dbReference type="SAM" id="Phobius"/>
    </source>
</evidence>
<gene>
    <name evidence="3" type="ORF">OKIOD_LOCUS9196</name>
</gene>
<dbReference type="Proteomes" id="UP001158576">
    <property type="component" value="Chromosome 1"/>
</dbReference>
<accession>A0ABN7SNI8</accession>
<sequence length="353" mass="38508">MAPTQELRVRLKLSRQQTRVEHRVYVFPRLRVPGRSTISRLSSPVFRFGSTMQAAQTNEHQAQDEAHSRAVGEPTVHGYETTSFVNPHPPTSMPEPVGAGRYQAPTPLSMPQDASDLRSLPRPKRKRVNTCGGAARFDLPCLVTSMVASGLCAVAVYVLFASTQQCLPTFGNEVKSIAPLNQVTRRRRSLSNEDCFCSCTFDPRDKGWSISLETPNNRPTCDVESYTVSVNGKKVTNAADLELDLARDLLDLLTAVLLNDNDNEGSKGGDSEGGSATTSTKMTTSTPPETGTRPPTTLFSDVDGNNEVPDLFVNPEVTIIEPFGEMDIGSGEDIWGSVPEVEYTLPIDFDGEI</sequence>
<proteinExistence type="predicted"/>
<keyword evidence="4" id="KW-1185">Reference proteome</keyword>
<feature type="region of interest" description="Disordered" evidence="1">
    <location>
        <begin position="261"/>
        <end position="301"/>
    </location>
</feature>
<name>A0ABN7SNI8_OIKDI</name>
<dbReference type="EMBL" id="OU015566">
    <property type="protein sequence ID" value="CAG5102715.1"/>
    <property type="molecule type" value="Genomic_DNA"/>
</dbReference>
<keyword evidence="2" id="KW-0812">Transmembrane</keyword>
<evidence type="ECO:0000256" key="1">
    <source>
        <dbReference type="SAM" id="MobiDB-lite"/>
    </source>
</evidence>
<organism evidence="3 4">
    <name type="scientific">Oikopleura dioica</name>
    <name type="common">Tunicate</name>
    <dbReference type="NCBI Taxonomy" id="34765"/>
    <lineage>
        <taxon>Eukaryota</taxon>
        <taxon>Metazoa</taxon>
        <taxon>Chordata</taxon>
        <taxon>Tunicata</taxon>
        <taxon>Appendicularia</taxon>
        <taxon>Copelata</taxon>
        <taxon>Oikopleuridae</taxon>
        <taxon>Oikopleura</taxon>
    </lineage>
</organism>
<keyword evidence="2" id="KW-0472">Membrane</keyword>
<evidence type="ECO:0000313" key="3">
    <source>
        <dbReference type="EMBL" id="CAG5102715.1"/>
    </source>
</evidence>
<protein>
    <submittedName>
        <fullName evidence="3">Oidioi.mRNA.OKI2018_I69.chr1.g431.t1.cds</fullName>
    </submittedName>
</protein>
<feature type="transmembrane region" description="Helical" evidence="2">
    <location>
        <begin position="137"/>
        <end position="160"/>
    </location>
</feature>
<evidence type="ECO:0000313" key="4">
    <source>
        <dbReference type="Proteomes" id="UP001158576"/>
    </source>
</evidence>
<keyword evidence="2" id="KW-1133">Transmembrane helix</keyword>